<dbReference type="GO" id="GO:0000155">
    <property type="term" value="F:phosphorelay sensor kinase activity"/>
    <property type="evidence" value="ECO:0007669"/>
    <property type="project" value="InterPro"/>
</dbReference>
<dbReference type="InterPro" id="IPR004358">
    <property type="entry name" value="Sig_transdc_His_kin-like_C"/>
</dbReference>
<accession>A0AAF1KV16</accession>
<evidence type="ECO:0000313" key="15">
    <source>
        <dbReference type="Proteomes" id="UP000249499"/>
    </source>
</evidence>
<dbReference type="Gene3D" id="3.30.565.10">
    <property type="entry name" value="Histidine kinase-like ATPase, C-terminal domain"/>
    <property type="match status" value="1"/>
</dbReference>
<dbReference type="InterPro" id="IPR003660">
    <property type="entry name" value="HAMP_dom"/>
</dbReference>
<reference evidence="15" key="2">
    <citation type="journal article" date="2023" name="MicrobiologyOpen">
        <title>Genomics of the tumorigenes clade of the family Rhizobiaceae and description of Rhizobium rhododendri sp. nov.</title>
        <authorList>
            <person name="Kuzmanovic N."/>
            <person name="diCenzo G.C."/>
            <person name="Bunk B."/>
            <person name="Sproeer C."/>
            <person name="Fruehling A."/>
            <person name="Neumann-Schaal M."/>
            <person name="Overmann J."/>
            <person name="Smalla K."/>
        </authorList>
    </citation>
    <scope>NUCLEOTIDE SEQUENCE [LARGE SCALE GENOMIC DNA]</scope>
    <source>
        <strain evidence="15">1078</strain>
        <plasmid evidence="15">unnamed2</plasmid>
    </source>
</reference>
<keyword evidence="4" id="KW-0597">Phosphoprotein</keyword>
<organism evidence="14 15">
    <name type="scientific">Rhizobium tumorigenes</name>
    <dbReference type="NCBI Taxonomy" id="2041385"/>
    <lineage>
        <taxon>Bacteria</taxon>
        <taxon>Pseudomonadati</taxon>
        <taxon>Pseudomonadota</taxon>
        <taxon>Alphaproteobacteria</taxon>
        <taxon>Hyphomicrobiales</taxon>
        <taxon>Rhizobiaceae</taxon>
        <taxon>Rhizobium/Agrobacterium group</taxon>
        <taxon>Rhizobium</taxon>
    </lineage>
</organism>
<dbReference type="GO" id="GO:0005524">
    <property type="term" value="F:ATP binding"/>
    <property type="evidence" value="ECO:0007669"/>
    <property type="project" value="UniProtKB-KW"/>
</dbReference>
<name>A0AAF1KV16_9HYPH</name>
<geneLocation type="plasmid" evidence="14 15">
    <name>unnamed2</name>
</geneLocation>
<keyword evidence="5" id="KW-0808">Transferase</keyword>
<evidence type="ECO:0000313" key="14">
    <source>
        <dbReference type="EMBL" id="WFR99150.1"/>
    </source>
</evidence>
<proteinExistence type="predicted"/>
<dbReference type="EC" id="2.7.13.3" evidence="3"/>
<dbReference type="PANTHER" id="PTHR45436:SF5">
    <property type="entry name" value="SENSOR HISTIDINE KINASE TRCS"/>
    <property type="match status" value="1"/>
</dbReference>
<keyword evidence="7" id="KW-0418">Kinase</keyword>
<feature type="transmembrane region" description="Helical" evidence="11">
    <location>
        <begin position="12"/>
        <end position="33"/>
    </location>
</feature>
<dbReference type="Proteomes" id="UP000249499">
    <property type="component" value="Plasmid unnamed2"/>
</dbReference>
<feature type="domain" description="Histidine kinase" evidence="12">
    <location>
        <begin position="240"/>
        <end position="441"/>
    </location>
</feature>
<evidence type="ECO:0000259" key="12">
    <source>
        <dbReference type="PROSITE" id="PS50109"/>
    </source>
</evidence>
<dbReference type="EMBL" id="CP117259">
    <property type="protein sequence ID" value="WFR99150.1"/>
    <property type="molecule type" value="Genomic_DNA"/>
</dbReference>
<evidence type="ECO:0000256" key="11">
    <source>
        <dbReference type="SAM" id="Phobius"/>
    </source>
</evidence>
<comment type="catalytic activity">
    <reaction evidence="1">
        <text>ATP + protein L-histidine = ADP + protein N-phospho-L-histidine.</text>
        <dbReference type="EC" id="2.7.13.3"/>
    </reaction>
</comment>
<dbReference type="GO" id="GO:0016020">
    <property type="term" value="C:membrane"/>
    <property type="evidence" value="ECO:0007669"/>
    <property type="project" value="UniProtKB-SubCell"/>
</dbReference>
<keyword evidence="15" id="KW-1185">Reference proteome</keyword>
<dbReference type="InterPro" id="IPR005467">
    <property type="entry name" value="His_kinase_dom"/>
</dbReference>
<feature type="domain" description="HAMP" evidence="13">
    <location>
        <begin position="179"/>
        <end position="232"/>
    </location>
</feature>
<dbReference type="AlphaFoldDB" id="A0AAF1KV16"/>
<gene>
    <name evidence="14" type="ORF">PR017_26270</name>
</gene>
<evidence type="ECO:0000256" key="4">
    <source>
        <dbReference type="ARBA" id="ARBA00022553"/>
    </source>
</evidence>
<dbReference type="CDD" id="cd00075">
    <property type="entry name" value="HATPase"/>
    <property type="match status" value="1"/>
</dbReference>
<dbReference type="PANTHER" id="PTHR45436">
    <property type="entry name" value="SENSOR HISTIDINE KINASE YKOH"/>
    <property type="match status" value="1"/>
</dbReference>
<dbReference type="PROSITE" id="PS50109">
    <property type="entry name" value="HIS_KIN"/>
    <property type="match status" value="1"/>
</dbReference>
<keyword evidence="9" id="KW-0902">Two-component regulatory system</keyword>
<keyword evidence="10 11" id="KW-0472">Membrane</keyword>
<keyword evidence="14" id="KW-0614">Plasmid</keyword>
<dbReference type="RefSeq" id="WP_111221037.1">
    <property type="nucleotide sequence ID" value="NZ_CP117259.1"/>
</dbReference>
<reference evidence="14 15" key="1">
    <citation type="journal article" date="2018" name="Sci. Rep.">
        <title>Rhizobium tumorigenes sp. nov., a novel plant tumorigenic bacterium isolated from cane gall tumors on thornless blackberry.</title>
        <authorList>
            <person name="Kuzmanovi N."/>
            <person name="Smalla K."/>
            <person name="Gronow S."/>
            <person name="PuBawska J."/>
        </authorList>
    </citation>
    <scope>NUCLEOTIDE SEQUENCE [LARGE SCALE GENOMIC DNA]</scope>
    <source>
        <strain evidence="14 15">1078</strain>
    </source>
</reference>
<protein>
    <recommendedName>
        <fullName evidence="3">histidine kinase</fullName>
        <ecNumber evidence="3">2.7.13.3</ecNumber>
    </recommendedName>
</protein>
<evidence type="ECO:0000256" key="7">
    <source>
        <dbReference type="ARBA" id="ARBA00022777"/>
    </source>
</evidence>
<dbReference type="Gene3D" id="1.10.287.130">
    <property type="match status" value="1"/>
</dbReference>
<evidence type="ECO:0000256" key="5">
    <source>
        <dbReference type="ARBA" id="ARBA00022679"/>
    </source>
</evidence>
<dbReference type="SUPFAM" id="SSF47384">
    <property type="entry name" value="Homodimeric domain of signal transducing histidine kinase"/>
    <property type="match status" value="1"/>
</dbReference>
<dbReference type="Pfam" id="PF00512">
    <property type="entry name" value="HisKA"/>
    <property type="match status" value="1"/>
</dbReference>
<keyword evidence="14" id="KW-0067">ATP-binding</keyword>
<dbReference type="KEGG" id="rtu:PR017_26270"/>
<dbReference type="PROSITE" id="PS50885">
    <property type="entry name" value="HAMP"/>
    <property type="match status" value="1"/>
</dbReference>
<keyword evidence="6 11" id="KW-0812">Transmembrane</keyword>
<evidence type="ECO:0000256" key="9">
    <source>
        <dbReference type="ARBA" id="ARBA00023012"/>
    </source>
</evidence>
<dbReference type="SMART" id="SM00387">
    <property type="entry name" value="HATPase_c"/>
    <property type="match status" value="1"/>
</dbReference>
<feature type="transmembrane region" description="Helical" evidence="11">
    <location>
        <begin position="160"/>
        <end position="182"/>
    </location>
</feature>
<keyword evidence="8 11" id="KW-1133">Transmembrane helix</keyword>
<comment type="subcellular location">
    <subcellularLocation>
        <location evidence="2">Membrane</location>
    </subcellularLocation>
</comment>
<evidence type="ECO:0000256" key="10">
    <source>
        <dbReference type="ARBA" id="ARBA00023136"/>
    </source>
</evidence>
<dbReference type="SMART" id="SM00388">
    <property type="entry name" value="HisKA"/>
    <property type="match status" value="1"/>
</dbReference>
<dbReference type="Pfam" id="PF02518">
    <property type="entry name" value="HATPase_c"/>
    <property type="match status" value="1"/>
</dbReference>
<evidence type="ECO:0000256" key="2">
    <source>
        <dbReference type="ARBA" id="ARBA00004370"/>
    </source>
</evidence>
<evidence type="ECO:0000256" key="3">
    <source>
        <dbReference type="ARBA" id="ARBA00012438"/>
    </source>
</evidence>
<evidence type="ECO:0000259" key="13">
    <source>
        <dbReference type="PROSITE" id="PS50885"/>
    </source>
</evidence>
<evidence type="ECO:0000256" key="6">
    <source>
        <dbReference type="ARBA" id="ARBA00022692"/>
    </source>
</evidence>
<evidence type="ECO:0000256" key="8">
    <source>
        <dbReference type="ARBA" id="ARBA00022989"/>
    </source>
</evidence>
<dbReference type="InterPro" id="IPR003594">
    <property type="entry name" value="HATPase_dom"/>
</dbReference>
<evidence type="ECO:0000256" key="1">
    <source>
        <dbReference type="ARBA" id="ARBA00000085"/>
    </source>
</evidence>
<dbReference type="SUPFAM" id="SSF55874">
    <property type="entry name" value="ATPase domain of HSP90 chaperone/DNA topoisomerase II/histidine kinase"/>
    <property type="match status" value="1"/>
</dbReference>
<dbReference type="InterPro" id="IPR036097">
    <property type="entry name" value="HisK_dim/P_sf"/>
</dbReference>
<sequence>MSYRKLSLFSRLVLSMSLVATLAVFASIGFLYIRFASANNRFREETLLTFARGMAKELPLQQGGFKFVVNRLGELHGQYAVLAAANELLSASDGVSGPLVPADDVDQRYFSLPAHDGIPRLFGLSMRLADKGLARYVQVAFPSSHLVFDSVLEEFVGDIAWIWLPFVVAILVTNIVVAKLALRPLTRAAREAEGISPASISVRLTEGDMPPDVLAIVKAVNNALGRLQGGYLALERFSGNIAHELRTPMTIIKAQLSASDGAFSRDLERDFDALERIVTQLVDRVRLGGLHFEADDCVDLCEIVRRVGAFLAPIIIQKGRSIEIITPDHPVLISGANDFIFRALRNLIENAVEHSPVAGTVTITVSNEREITVTDEGTGFPPIKLDPLARRTQQSVSDRSDGLGLGLSIVDETMMAHGGLLILSNPTGGGASARMVFPPQSLRAL</sequence>
<dbReference type="InterPro" id="IPR050428">
    <property type="entry name" value="TCS_sensor_his_kinase"/>
</dbReference>
<dbReference type="PRINTS" id="PR00344">
    <property type="entry name" value="BCTRLSENSOR"/>
</dbReference>
<keyword evidence="14" id="KW-0547">Nucleotide-binding</keyword>
<dbReference type="CDD" id="cd00082">
    <property type="entry name" value="HisKA"/>
    <property type="match status" value="1"/>
</dbReference>
<dbReference type="InterPro" id="IPR003661">
    <property type="entry name" value="HisK_dim/P_dom"/>
</dbReference>
<dbReference type="InterPro" id="IPR036890">
    <property type="entry name" value="HATPase_C_sf"/>
</dbReference>